<keyword evidence="4" id="KW-1185">Reference proteome</keyword>
<dbReference type="OrthoDB" id="440781at2759"/>
<feature type="domain" description="TUG ubiquitin-like" evidence="2">
    <location>
        <begin position="8"/>
        <end position="71"/>
    </location>
</feature>
<dbReference type="GO" id="GO:0005634">
    <property type="term" value="C:nucleus"/>
    <property type="evidence" value="ECO:0007669"/>
    <property type="project" value="TreeGrafter"/>
</dbReference>
<feature type="region of interest" description="Disordered" evidence="1">
    <location>
        <begin position="213"/>
        <end position="315"/>
    </location>
</feature>
<dbReference type="GeneID" id="28737100"/>
<sequence>MASNVVVIDSSARRATIKTTPSKYMNEVLQEACRKLGYNADNFGLKHKNRTVDLSQAFRLSGLVSGAKLELVQLSKSTGVVSVALQLPETEAQAVPTPNGRLTDKFPSNTTLWMLLRKFEAGIAGTPISMTRNFTQRSVPSGTSGAGRLLYEQPVLRVMDREVSSFTDLQKTLAQFGHNSGSVLIRLTFRPTQQPLEDAIQEIQAYFDSIEEGEGDVSARPTPAAESTPATAQANAGDGVQDDRPPDTTMTGTETSEIPATTASESTDPADPPPPNDAQPEPSLTTRPVSIYKPPTGTVPSSALTQDNESDFTPTVEHAQAHQKMLNEAGRNRRLKTDAELAAQAKEEAEILATIKEVEIKIRYPDQSYSVSKYGQADIGSTVYSTVRDEYLDPQFRNEPFTLRIPGAGAAGAGRKNIMIIPDNNKRLIQDLKLRGREMLQFAWDENAVSAEARAAKSVLRAELRATAQDLKAPEQPKGDVPEEKGIKVNIGKDDKDDEAESSGTGPKKMPKWLKFGKK</sequence>
<protein>
    <submittedName>
        <fullName evidence="3">Tether containing UBX domain for GLUT4</fullName>
    </submittedName>
</protein>
<evidence type="ECO:0000313" key="4">
    <source>
        <dbReference type="Proteomes" id="UP000038010"/>
    </source>
</evidence>
<evidence type="ECO:0000313" key="3">
    <source>
        <dbReference type="EMBL" id="KPI45618.1"/>
    </source>
</evidence>
<dbReference type="STRING" id="1664694.A0A0N0NRY1"/>
<dbReference type="RefSeq" id="XP_018005581.1">
    <property type="nucleotide sequence ID" value="XM_018145231.1"/>
</dbReference>
<dbReference type="CDD" id="cd16105">
    <property type="entry name" value="Ubl_ASPSCR1_like"/>
    <property type="match status" value="1"/>
</dbReference>
<name>A0A0N0NRY1_9EURO</name>
<dbReference type="InterPro" id="IPR029071">
    <property type="entry name" value="Ubiquitin-like_domsf"/>
</dbReference>
<dbReference type="AlphaFoldDB" id="A0A0N0NRY1"/>
<feature type="compositionally biased region" description="Polar residues" evidence="1">
    <location>
        <begin position="248"/>
        <end position="262"/>
    </location>
</feature>
<dbReference type="EMBL" id="LFJN01000001">
    <property type="protein sequence ID" value="KPI45618.1"/>
    <property type="molecule type" value="Genomic_DNA"/>
</dbReference>
<gene>
    <name evidence="3" type="ORF">AB675_504</name>
</gene>
<dbReference type="InterPro" id="IPR021569">
    <property type="entry name" value="TUG-UBL1"/>
</dbReference>
<feature type="compositionally biased region" description="Basic residues" evidence="1">
    <location>
        <begin position="509"/>
        <end position="519"/>
    </location>
</feature>
<dbReference type="GO" id="GO:0006886">
    <property type="term" value="P:intracellular protein transport"/>
    <property type="evidence" value="ECO:0007669"/>
    <property type="project" value="TreeGrafter"/>
</dbReference>
<comment type="caution">
    <text evidence="3">The sequence shown here is derived from an EMBL/GenBank/DDBJ whole genome shotgun (WGS) entry which is preliminary data.</text>
</comment>
<organism evidence="3 4">
    <name type="scientific">Cyphellophora attinorum</name>
    <dbReference type="NCBI Taxonomy" id="1664694"/>
    <lineage>
        <taxon>Eukaryota</taxon>
        <taxon>Fungi</taxon>
        <taxon>Dikarya</taxon>
        <taxon>Ascomycota</taxon>
        <taxon>Pezizomycotina</taxon>
        <taxon>Eurotiomycetes</taxon>
        <taxon>Chaetothyriomycetidae</taxon>
        <taxon>Chaetothyriales</taxon>
        <taxon>Cyphellophoraceae</taxon>
        <taxon>Cyphellophora</taxon>
    </lineage>
</organism>
<dbReference type="VEuPathDB" id="FungiDB:AB675_504"/>
<proteinExistence type="predicted"/>
<feature type="region of interest" description="Disordered" evidence="1">
    <location>
        <begin position="468"/>
        <end position="519"/>
    </location>
</feature>
<dbReference type="Pfam" id="PF11470">
    <property type="entry name" value="TUG-UBL1"/>
    <property type="match status" value="1"/>
</dbReference>
<feature type="compositionally biased region" description="Low complexity" evidence="1">
    <location>
        <begin position="219"/>
        <end position="236"/>
    </location>
</feature>
<evidence type="ECO:0000256" key="1">
    <source>
        <dbReference type="SAM" id="MobiDB-lite"/>
    </source>
</evidence>
<feature type="compositionally biased region" description="Polar residues" evidence="1">
    <location>
        <begin position="298"/>
        <end position="313"/>
    </location>
</feature>
<dbReference type="InterPro" id="IPR059238">
    <property type="entry name" value="UBX1_UBXN9"/>
</dbReference>
<dbReference type="PANTHER" id="PTHR46467:SF1">
    <property type="entry name" value="TETHER CONTAINING UBX DOMAIN FOR GLUT4"/>
    <property type="match status" value="1"/>
</dbReference>
<dbReference type="GO" id="GO:0005737">
    <property type="term" value="C:cytoplasm"/>
    <property type="evidence" value="ECO:0007669"/>
    <property type="project" value="TreeGrafter"/>
</dbReference>
<dbReference type="Proteomes" id="UP000038010">
    <property type="component" value="Unassembled WGS sequence"/>
</dbReference>
<dbReference type="PANTHER" id="PTHR46467">
    <property type="entry name" value="TETHER CONTAINING UBX DOMAIN FOR GLUT4"/>
    <property type="match status" value="1"/>
</dbReference>
<evidence type="ECO:0000259" key="2">
    <source>
        <dbReference type="Pfam" id="PF11470"/>
    </source>
</evidence>
<feature type="compositionally biased region" description="Basic and acidic residues" evidence="1">
    <location>
        <begin position="472"/>
        <end position="495"/>
    </location>
</feature>
<accession>A0A0N0NRY1</accession>
<dbReference type="CDD" id="cd17075">
    <property type="entry name" value="UBX1_UBXN9"/>
    <property type="match status" value="1"/>
</dbReference>
<dbReference type="GO" id="GO:0012506">
    <property type="term" value="C:vesicle membrane"/>
    <property type="evidence" value="ECO:0007669"/>
    <property type="project" value="TreeGrafter"/>
</dbReference>
<dbReference type="SUPFAM" id="SSF54236">
    <property type="entry name" value="Ubiquitin-like"/>
    <property type="match status" value="1"/>
</dbReference>
<dbReference type="Gene3D" id="3.10.20.90">
    <property type="entry name" value="Phosphatidylinositol 3-kinase Catalytic Subunit, Chain A, domain 1"/>
    <property type="match status" value="1"/>
</dbReference>
<reference evidence="3 4" key="1">
    <citation type="submission" date="2015-06" db="EMBL/GenBank/DDBJ databases">
        <title>Draft genome of the ant-associated black yeast Phialophora attae CBS 131958.</title>
        <authorList>
            <person name="Moreno L.F."/>
            <person name="Stielow B.J."/>
            <person name="de Hoog S."/>
            <person name="Vicente V.A."/>
            <person name="Weiss V.A."/>
            <person name="de Vries M."/>
            <person name="Cruz L.M."/>
            <person name="Souza E.M."/>
        </authorList>
    </citation>
    <scope>NUCLEOTIDE SEQUENCE [LARGE SCALE GENOMIC DNA]</scope>
    <source>
        <strain evidence="3 4">CBS 131958</strain>
    </source>
</reference>